<protein>
    <recommendedName>
        <fullName evidence="3">IrrE N-terminal-like domain-containing protein</fullName>
    </recommendedName>
</protein>
<gene>
    <name evidence="1" type="ordered locus">ELI_3210</name>
</gene>
<evidence type="ECO:0000313" key="1">
    <source>
        <dbReference type="EMBL" id="ADO38179.1"/>
    </source>
</evidence>
<evidence type="ECO:0000313" key="2">
    <source>
        <dbReference type="Proteomes" id="UP000006873"/>
    </source>
</evidence>
<dbReference type="HOGENOM" id="CLU_153733_2_0_9"/>
<dbReference type="InterPro" id="IPR024079">
    <property type="entry name" value="MetalloPept_cat_dom_sf"/>
</dbReference>
<dbReference type="KEGG" id="elm:ELI_3210"/>
<name>E3GF45_9FIRM</name>
<dbReference type="GO" id="GO:0008237">
    <property type="term" value="F:metallopeptidase activity"/>
    <property type="evidence" value="ECO:0007669"/>
    <property type="project" value="InterPro"/>
</dbReference>
<keyword evidence="2" id="KW-1185">Reference proteome</keyword>
<reference evidence="1 2" key="2">
    <citation type="journal article" date="2011" name="J. Bacteriol.">
        <title>Complete genome sequence of a carbon monoxide-utilizing acetogen, Eubacterium limosum KIST612.</title>
        <authorList>
            <person name="Roh H."/>
            <person name="Ko H.J."/>
            <person name="Kim D."/>
            <person name="Choi D.G."/>
            <person name="Park S."/>
            <person name="Kim S."/>
            <person name="Chang I.S."/>
            <person name="Choi I.G."/>
        </authorList>
    </citation>
    <scope>NUCLEOTIDE SEQUENCE [LARGE SCALE GENOMIC DNA]</scope>
    <source>
        <strain evidence="1 2">KIST612</strain>
    </source>
</reference>
<evidence type="ECO:0008006" key="3">
    <source>
        <dbReference type="Google" id="ProtNLM"/>
    </source>
</evidence>
<reference key="1">
    <citation type="submission" date="2010-09" db="EMBL/GenBank/DDBJ databases">
        <authorList>
            <person name="Roh H."/>
            <person name="Ko H.-J."/>
            <person name="Kim D."/>
            <person name="Choi D.G."/>
            <person name="Park S."/>
            <person name="Kim S."/>
            <person name="Kim K.H."/>
            <person name="Chang I.S."/>
            <person name="Choi I.-G."/>
        </authorList>
    </citation>
    <scope>NUCLEOTIDE SEQUENCE</scope>
    <source>
        <strain>KIST612</strain>
    </source>
</reference>
<dbReference type="Proteomes" id="UP000006873">
    <property type="component" value="Chromosome"/>
</dbReference>
<accession>E3GF45</accession>
<dbReference type="AlphaFoldDB" id="E3GF45"/>
<dbReference type="EMBL" id="CP002273">
    <property type="protein sequence ID" value="ADO38179.1"/>
    <property type="molecule type" value="Genomic_DNA"/>
</dbReference>
<dbReference type="eggNOG" id="ENOG5033920">
    <property type="taxonomic scope" value="Bacteria"/>
</dbReference>
<sequence length="106" mass="12475">MRKAAKNEFTKKVKIGWKEYKILEQPPDEALIDGGTICYGQVFYDRQEIYINKNYRKKHKKATLLHEVIHAIDEQYSIDLKEEQVVSLTHGLMSVLKDNPEILSRR</sequence>
<proteinExistence type="predicted"/>
<organism evidence="1 2">
    <name type="scientific">Eubacterium callanderi</name>
    <dbReference type="NCBI Taxonomy" id="53442"/>
    <lineage>
        <taxon>Bacteria</taxon>
        <taxon>Bacillati</taxon>
        <taxon>Bacillota</taxon>
        <taxon>Clostridia</taxon>
        <taxon>Eubacteriales</taxon>
        <taxon>Eubacteriaceae</taxon>
        <taxon>Eubacterium</taxon>
    </lineage>
</organism>
<dbReference type="Gene3D" id="3.40.390.10">
    <property type="entry name" value="Collagenase (Catalytic Domain)"/>
    <property type="match status" value="1"/>
</dbReference>